<comment type="caution">
    <text evidence="3">The sequence shown here is derived from an EMBL/GenBank/DDBJ whole genome shotgun (WGS) entry which is preliminary data.</text>
</comment>
<organism evidence="3 4">
    <name type="scientific">Arundinibacter roseus</name>
    <dbReference type="NCBI Taxonomy" id="2070510"/>
    <lineage>
        <taxon>Bacteria</taxon>
        <taxon>Pseudomonadati</taxon>
        <taxon>Bacteroidota</taxon>
        <taxon>Cytophagia</taxon>
        <taxon>Cytophagales</taxon>
        <taxon>Spirosomataceae</taxon>
        <taxon>Arundinibacter</taxon>
    </lineage>
</organism>
<gene>
    <name evidence="3" type="ORF">EZE20_09340</name>
</gene>
<dbReference type="AlphaFoldDB" id="A0A4R4KDR5"/>
<dbReference type="Gene3D" id="3.60.21.10">
    <property type="match status" value="1"/>
</dbReference>
<name>A0A4R4KDR5_9BACT</name>
<dbReference type="OrthoDB" id="9772095at2"/>
<accession>A0A4R4KDR5</accession>
<sequence length="327" mass="37096">MLKKYCKKGLVFLAALALSSSGSSACFAQKFTLPIFPDTQSEINARPEMFFSQVNWLIQKRDSLNYPIVLHVGDIVDYDNHDHWKRADQGFKMLDSAGIAYALAVGNHDTEAVGVNSGSAAPGNVNQNLRKTAKFNSYFPVSRFPLQRGRYEEGKSDNSWYSFEAGGLKWMVVSLEFCSRQGPVDWANEVVAAHPDHNVIMLTHYHLNPNGDISERNAGYGDLSPAQIYDQFIKKQPNILMVLSGHVCYSSWRNDKGEHGNRIYQFLQDYQNEDFGGGYLRLLEVDTQKGTLSGRMYSPYYNRERQDASPIYFNRVQFIKPDQKTGK</sequence>
<dbReference type="PANTHER" id="PTHR43143:SF5">
    <property type="entry name" value="SECRETED PROTEIN"/>
    <property type="match status" value="1"/>
</dbReference>
<feature type="domain" description="Calcineurin-like phosphoesterase" evidence="2">
    <location>
        <begin position="61"/>
        <end position="248"/>
    </location>
</feature>
<feature type="signal peptide" evidence="1">
    <location>
        <begin position="1"/>
        <end position="25"/>
    </location>
</feature>
<protein>
    <submittedName>
        <fullName evidence="3">Metallophosphoesterase</fullName>
    </submittedName>
</protein>
<reference evidence="3 4" key="1">
    <citation type="submission" date="2019-02" db="EMBL/GenBank/DDBJ databases">
        <title>Arundinibacter roseus gen. nov., sp. nov., a new member of the family Cytophagaceae.</title>
        <authorList>
            <person name="Szuroczki S."/>
            <person name="Khayer B."/>
            <person name="Sproer C."/>
            <person name="Toumi M."/>
            <person name="Szabo A."/>
            <person name="Felfoldi T."/>
            <person name="Schumann P."/>
            <person name="Toth E."/>
        </authorList>
    </citation>
    <scope>NUCLEOTIDE SEQUENCE [LARGE SCALE GENOMIC DNA]</scope>
    <source>
        <strain evidence="3 4">DMA-k-7a</strain>
    </source>
</reference>
<keyword evidence="1" id="KW-0732">Signal</keyword>
<dbReference type="SUPFAM" id="SSF56300">
    <property type="entry name" value="Metallo-dependent phosphatases"/>
    <property type="match status" value="1"/>
</dbReference>
<evidence type="ECO:0000313" key="3">
    <source>
        <dbReference type="EMBL" id="TDB66094.1"/>
    </source>
</evidence>
<dbReference type="Pfam" id="PF00149">
    <property type="entry name" value="Metallophos"/>
    <property type="match status" value="1"/>
</dbReference>
<dbReference type="PANTHER" id="PTHR43143">
    <property type="entry name" value="METALLOPHOSPHOESTERASE, CALCINEURIN SUPERFAMILY"/>
    <property type="match status" value="1"/>
</dbReference>
<dbReference type="PROSITE" id="PS51257">
    <property type="entry name" value="PROKAR_LIPOPROTEIN"/>
    <property type="match status" value="1"/>
</dbReference>
<dbReference type="InterPro" id="IPR051918">
    <property type="entry name" value="STPP_CPPED1"/>
</dbReference>
<proteinExistence type="predicted"/>
<evidence type="ECO:0000313" key="4">
    <source>
        <dbReference type="Proteomes" id="UP000295706"/>
    </source>
</evidence>
<feature type="chain" id="PRO_5021003668" evidence="1">
    <location>
        <begin position="26"/>
        <end position="327"/>
    </location>
</feature>
<dbReference type="InterPro" id="IPR029052">
    <property type="entry name" value="Metallo-depent_PP-like"/>
</dbReference>
<dbReference type="EMBL" id="SMJU01000005">
    <property type="protein sequence ID" value="TDB66094.1"/>
    <property type="molecule type" value="Genomic_DNA"/>
</dbReference>
<keyword evidence="4" id="KW-1185">Reference proteome</keyword>
<dbReference type="Proteomes" id="UP000295706">
    <property type="component" value="Unassembled WGS sequence"/>
</dbReference>
<evidence type="ECO:0000256" key="1">
    <source>
        <dbReference type="SAM" id="SignalP"/>
    </source>
</evidence>
<dbReference type="GO" id="GO:0016787">
    <property type="term" value="F:hydrolase activity"/>
    <property type="evidence" value="ECO:0007669"/>
    <property type="project" value="InterPro"/>
</dbReference>
<evidence type="ECO:0000259" key="2">
    <source>
        <dbReference type="Pfam" id="PF00149"/>
    </source>
</evidence>
<dbReference type="InterPro" id="IPR004843">
    <property type="entry name" value="Calcineurin-like_PHP"/>
</dbReference>